<dbReference type="OrthoDB" id="5390143at2759"/>
<reference evidence="2 3" key="1">
    <citation type="submission" date="2014-04" db="EMBL/GenBank/DDBJ databases">
        <authorList>
            <consortium name="DOE Joint Genome Institute"/>
            <person name="Kuo A."/>
            <person name="Martino E."/>
            <person name="Perotto S."/>
            <person name="Kohler A."/>
            <person name="Nagy L.G."/>
            <person name="Floudas D."/>
            <person name="Copeland A."/>
            <person name="Barry K.W."/>
            <person name="Cichocki N."/>
            <person name="Veneault-Fourrey C."/>
            <person name="LaButti K."/>
            <person name="Lindquist E.A."/>
            <person name="Lipzen A."/>
            <person name="Lundell T."/>
            <person name="Morin E."/>
            <person name="Murat C."/>
            <person name="Sun H."/>
            <person name="Tunlid A."/>
            <person name="Henrissat B."/>
            <person name="Grigoriev I.V."/>
            <person name="Hibbett D.S."/>
            <person name="Martin F."/>
            <person name="Nordberg H.P."/>
            <person name="Cantor M.N."/>
            <person name="Hua S.X."/>
        </authorList>
    </citation>
    <scope>NUCLEOTIDE SEQUENCE [LARGE SCALE GENOMIC DNA]</scope>
    <source>
        <strain evidence="2 3">Zn</strain>
    </source>
</reference>
<feature type="chain" id="PRO_5002165331" evidence="1">
    <location>
        <begin position="22"/>
        <end position="176"/>
    </location>
</feature>
<evidence type="ECO:0000313" key="2">
    <source>
        <dbReference type="EMBL" id="KIM99791.1"/>
    </source>
</evidence>
<gene>
    <name evidence="2" type="ORF">OIDMADRAFT_181169</name>
</gene>
<reference evidence="3" key="2">
    <citation type="submission" date="2015-01" db="EMBL/GenBank/DDBJ databases">
        <title>Evolutionary Origins and Diversification of the Mycorrhizal Mutualists.</title>
        <authorList>
            <consortium name="DOE Joint Genome Institute"/>
            <consortium name="Mycorrhizal Genomics Consortium"/>
            <person name="Kohler A."/>
            <person name="Kuo A."/>
            <person name="Nagy L.G."/>
            <person name="Floudas D."/>
            <person name="Copeland A."/>
            <person name="Barry K.W."/>
            <person name="Cichocki N."/>
            <person name="Veneault-Fourrey C."/>
            <person name="LaButti K."/>
            <person name="Lindquist E.A."/>
            <person name="Lipzen A."/>
            <person name="Lundell T."/>
            <person name="Morin E."/>
            <person name="Murat C."/>
            <person name="Riley R."/>
            <person name="Ohm R."/>
            <person name="Sun H."/>
            <person name="Tunlid A."/>
            <person name="Henrissat B."/>
            <person name="Grigoriev I.V."/>
            <person name="Hibbett D.S."/>
            <person name="Martin F."/>
        </authorList>
    </citation>
    <scope>NUCLEOTIDE SEQUENCE [LARGE SCALE GENOMIC DNA]</scope>
    <source>
        <strain evidence="3">Zn</strain>
    </source>
</reference>
<protein>
    <submittedName>
        <fullName evidence="2">Uncharacterized protein</fullName>
    </submittedName>
</protein>
<organism evidence="2 3">
    <name type="scientific">Oidiodendron maius (strain Zn)</name>
    <dbReference type="NCBI Taxonomy" id="913774"/>
    <lineage>
        <taxon>Eukaryota</taxon>
        <taxon>Fungi</taxon>
        <taxon>Dikarya</taxon>
        <taxon>Ascomycota</taxon>
        <taxon>Pezizomycotina</taxon>
        <taxon>Leotiomycetes</taxon>
        <taxon>Leotiomycetes incertae sedis</taxon>
        <taxon>Myxotrichaceae</taxon>
        <taxon>Oidiodendron</taxon>
    </lineage>
</organism>
<keyword evidence="3" id="KW-1185">Reference proteome</keyword>
<accession>A0A0C3HBQ3</accession>
<name>A0A0C3HBQ3_OIDMZ</name>
<dbReference type="EMBL" id="KN832878">
    <property type="protein sequence ID" value="KIM99791.1"/>
    <property type="molecule type" value="Genomic_DNA"/>
</dbReference>
<sequence>MAPLSWVLAIFGSLLCTIVTADSNNYFVYPAPNFCNTCQNSSIDLVEGWKSVITWETTFDTGGLYLSQEGNSSPSLLPNSQNIYERSYIWVVDISGTDGNPTFDLSKGEEFYFSIVQNVTTGAEGGSFNSESFTISKSASSGTSTTPSSASRPREFSKEVIIGISIGLVSILGIWA</sequence>
<dbReference type="AlphaFoldDB" id="A0A0C3HBQ3"/>
<dbReference type="HOGENOM" id="CLU_1262041_0_0_1"/>
<keyword evidence="1" id="KW-0732">Signal</keyword>
<evidence type="ECO:0000313" key="3">
    <source>
        <dbReference type="Proteomes" id="UP000054321"/>
    </source>
</evidence>
<evidence type="ECO:0000256" key="1">
    <source>
        <dbReference type="SAM" id="SignalP"/>
    </source>
</evidence>
<dbReference type="Proteomes" id="UP000054321">
    <property type="component" value="Unassembled WGS sequence"/>
</dbReference>
<proteinExistence type="predicted"/>
<dbReference type="InParanoid" id="A0A0C3HBQ3"/>
<feature type="signal peptide" evidence="1">
    <location>
        <begin position="1"/>
        <end position="21"/>
    </location>
</feature>